<dbReference type="OrthoDB" id="4696326at2759"/>
<keyword evidence="2" id="KW-0472">Membrane</keyword>
<keyword evidence="2" id="KW-0812">Transmembrane</keyword>
<comment type="caution">
    <text evidence="3">The sequence shown here is derived from an EMBL/GenBank/DDBJ whole genome shotgun (WGS) entry which is preliminary data.</text>
</comment>
<keyword evidence="2" id="KW-1133">Transmembrane helix</keyword>
<feature type="region of interest" description="Disordered" evidence="1">
    <location>
        <begin position="1"/>
        <end position="63"/>
    </location>
</feature>
<name>A0A179G4X1_METCM</name>
<gene>
    <name evidence="3" type="ORF">VFPPC_12885</name>
</gene>
<evidence type="ECO:0000313" key="3">
    <source>
        <dbReference type="EMBL" id="OAQ72914.1"/>
    </source>
</evidence>
<evidence type="ECO:0000256" key="1">
    <source>
        <dbReference type="SAM" id="MobiDB-lite"/>
    </source>
</evidence>
<dbReference type="GeneID" id="28854656"/>
<feature type="region of interest" description="Disordered" evidence="1">
    <location>
        <begin position="104"/>
        <end position="139"/>
    </location>
</feature>
<dbReference type="EMBL" id="LSBJ02000001">
    <property type="protein sequence ID" value="OAQ72914.1"/>
    <property type="molecule type" value="Genomic_DNA"/>
</dbReference>
<dbReference type="Proteomes" id="UP000078397">
    <property type="component" value="Unassembled WGS sequence"/>
</dbReference>
<dbReference type="SUPFAM" id="SSF89372">
    <property type="entry name" value="Fucose-specific lectin"/>
    <property type="match status" value="1"/>
</dbReference>
<dbReference type="AlphaFoldDB" id="A0A179G4X1"/>
<organism evidence="3 4">
    <name type="scientific">Pochonia chlamydosporia 170</name>
    <dbReference type="NCBI Taxonomy" id="1380566"/>
    <lineage>
        <taxon>Eukaryota</taxon>
        <taxon>Fungi</taxon>
        <taxon>Dikarya</taxon>
        <taxon>Ascomycota</taxon>
        <taxon>Pezizomycotina</taxon>
        <taxon>Sordariomycetes</taxon>
        <taxon>Hypocreomycetidae</taxon>
        <taxon>Hypocreales</taxon>
        <taxon>Clavicipitaceae</taxon>
        <taxon>Pochonia</taxon>
    </lineage>
</organism>
<dbReference type="Gene3D" id="2.120.10.70">
    <property type="entry name" value="Fucose-specific lectin"/>
    <property type="match status" value="1"/>
</dbReference>
<dbReference type="RefSeq" id="XP_018148997.1">
    <property type="nucleotide sequence ID" value="XM_018290662.1"/>
</dbReference>
<feature type="compositionally biased region" description="Pro residues" evidence="1">
    <location>
        <begin position="111"/>
        <end position="125"/>
    </location>
</feature>
<feature type="transmembrane region" description="Helical" evidence="2">
    <location>
        <begin position="81"/>
        <end position="104"/>
    </location>
</feature>
<evidence type="ECO:0008006" key="5">
    <source>
        <dbReference type="Google" id="ProtNLM"/>
    </source>
</evidence>
<dbReference type="KEGG" id="pchm:VFPPC_12885"/>
<accession>A0A179G4X1</accession>
<reference evidence="3 4" key="1">
    <citation type="journal article" date="2016" name="PLoS Pathog.">
        <title>Biosynthesis of antibiotic leucinostatins in bio-control fungus Purpureocillium lilacinum and their inhibition on phytophthora revealed by genome mining.</title>
        <authorList>
            <person name="Wang G."/>
            <person name="Liu Z."/>
            <person name="Lin R."/>
            <person name="Li E."/>
            <person name="Mao Z."/>
            <person name="Ling J."/>
            <person name="Yang Y."/>
            <person name="Yin W.B."/>
            <person name="Xie B."/>
        </authorList>
    </citation>
    <scope>NUCLEOTIDE SEQUENCE [LARGE SCALE GENOMIC DNA]</scope>
    <source>
        <strain evidence="3">170</strain>
    </source>
</reference>
<feature type="compositionally biased region" description="Basic and acidic residues" evidence="1">
    <location>
        <begin position="43"/>
        <end position="54"/>
    </location>
</feature>
<evidence type="ECO:0000256" key="2">
    <source>
        <dbReference type="SAM" id="Phobius"/>
    </source>
</evidence>
<feature type="compositionally biased region" description="Basic and acidic residues" evidence="1">
    <location>
        <begin position="22"/>
        <end position="36"/>
    </location>
</feature>
<evidence type="ECO:0000313" key="4">
    <source>
        <dbReference type="Proteomes" id="UP000078397"/>
    </source>
</evidence>
<sequence length="437" mass="47947">MRDDERYPIAIGSDGYQNGPEVSHESQIDPEGRDKYFLPPPEIKPEDKDKDKDLPTAYSSDKQVVEGAKPRRICGFRRKTFFIILIVAIVVVIAAVVGGVVGGLKSKSSDSPPPPSSDSPEPPLSGPIEPSQRSISVSASAAPKSQELQLFYQDLATRTVLYRRIQNDKSKDEQKLNLSITPNWGTALAAAAVNGSLPISTQLFYLTTDDSNVTNIAQVSLDCIPNLPACDVKSNSIITRNISQTIYAKSKLAALRLDNTTVRVYYQVPNGDIYVLNGDKADSSGWTTSRIRVGGYLGSSIVAYAPTKTNINIFWITKDGQLRFMTYSDILGPQADVLVDGSPGSEWGPQVSMTGVFTSRLDVRRAFFAKPDNGTLVSYFQRQGQFKPNHDANWTSSVTGGLTATMWGEQTRLYYFSGRDLVVTPQSGLTWQKVRDL</sequence>
<proteinExistence type="predicted"/>
<keyword evidence="4" id="KW-1185">Reference proteome</keyword>
<protein>
    <recommendedName>
        <fullName evidence="5">Fucose-specific lectin</fullName>
    </recommendedName>
</protein>